<keyword evidence="12 15" id="KW-0238">DNA-binding</keyword>
<feature type="region of interest" description="Disordered" evidence="16">
    <location>
        <begin position="398"/>
        <end position="419"/>
    </location>
</feature>
<keyword evidence="19" id="KW-1185">Reference proteome</keyword>
<dbReference type="InterPro" id="IPR053848">
    <property type="entry name" value="IMS_HHH_1"/>
</dbReference>
<reference evidence="19" key="1">
    <citation type="submission" date="2023-12" db="EMBL/GenBank/DDBJ databases">
        <title>Novel isolates from deep terrestrial aquifers shed light on the physiology and ecology of the class Limnochordia.</title>
        <authorList>
            <person name="Karnachuk O.V."/>
            <person name="Lukina A.P."/>
            <person name="Avakyan M.R."/>
            <person name="Kadnikov V."/>
            <person name="Begmatov S."/>
            <person name="Beletsky A.V."/>
            <person name="Mardanov A.V."/>
            <person name="Ravin N.V."/>
        </authorList>
    </citation>
    <scope>NUCLEOTIDE SEQUENCE [LARGE SCALE GENOMIC DNA]</scope>
    <source>
        <strain evidence="19">LN</strain>
    </source>
</reference>
<evidence type="ECO:0000256" key="14">
    <source>
        <dbReference type="ARBA" id="ARBA00049244"/>
    </source>
</evidence>
<dbReference type="GO" id="GO:0003887">
    <property type="term" value="F:DNA-directed DNA polymerase activity"/>
    <property type="evidence" value="ECO:0007669"/>
    <property type="project" value="UniProtKB-EC"/>
</dbReference>
<dbReference type="Pfam" id="PF00817">
    <property type="entry name" value="IMS"/>
    <property type="match status" value="1"/>
</dbReference>
<dbReference type="HAMAP" id="MF_01113">
    <property type="entry name" value="DNApol_IV"/>
    <property type="match status" value="1"/>
</dbReference>
<keyword evidence="9 15" id="KW-0227">DNA damage</keyword>
<accession>A0ABZ1BPT8</accession>
<dbReference type="InterPro" id="IPR050116">
    <property type="entry name" value="DNA_polymerase-Y"/>
</dbReference>
<comment type="similarity">
    <text evidence="2 15">Belongs to the DNA polymerase type-Y family.</text>
</comment>
<evidence type="ECO:0000259" key="17">
    <source>
        <dbReference type="PROSITE" id="PS50173"/>
    </source>
</evidence>
<evidence type="ECO:0000256" key="3">
    <source>
        <dbReference type="ARBA" id="ARBA00022457"/>
    </source>
</evidence>
<dbReference type="PROSITE" id="PS50173">
    <property type="entry name" value="UMUC"/>
    <property type="match status" value="1"/>
</dbReference>
<feature type="binding site" evidence="15">
    <location>
        <position position="19"/>
    </location>
    <ligand>
        <name>Mg(2+)</name>
        <dbReference type="ChEBI" id="CHEBI:18420"/>
    </ligand>
</feature>
<dbReference type="EC" id="2.7.7.7" evidence="15"/>
<evidence type="ECO:0000256" key="2">
    <source>
        <dbReference type="ARBA" id="ARBA00010945"/>
    </source>
</evidence>
<feature type="domain" description="UmuC" evidence="17">
    <location>
        <begin position="15"/>
        <end position="197"/>
    </location>
</feature>
<keyword evidence="13 15" id="KW-0234">DNA repair</keyword>
<comment type="catalytic activity">
    <reaction evidence="14 15">
        <text>DNA(n) + a 2'-deoxyribonucleoside 5'-triphosphate = DNA(n+1) + diphosphate</text>
        <dbReference type="Rhea" id="RHEA:22508"/>
        <dbReference type="Rhea" id="RHEA-COMP:17339"/>
        <dbReference type="Rhea" id="RHEA-COMP:17340"/>
        <dbReference type="ChEBI" id="CHEBI:33019"/>
        <dbReference type="ChEBI" id="CHEBI:61560"/>
        <dbReference type="ChEBI" id="CHEBI:173112"/>
        <dbReference type="EC" id="2.7.7.7"/>
    </reaction>
</comment>
<protein>
    <recommendedName>
        <fullName evidence="15">DNA polymerase IV</fullName>
        <shortName evidence="15">Pol IV</shortName>
        <ecNumber evidence="15">2.7.7.7</ecNumber>
    </recommendedName>
</protein>
<dbReference type="Gene3D" id="3.40.1170.60">
    <property type="match status" value="1"/>
</dbReference>
<evidence type="ECO:0000256" key="4">
    <source>
        <dbReference type="ARBA" id="ARBA00022490"/>
    </source>
</evidence>
<comment type="subcellular location">
    <subcellularLocation>
        <location evidence="1 15">Cytoplasm</location>
    </subcellularLocation>
</comment>
<evidence type="ECO:0000256" key="11">
    <source>
        <dbReference type="ARBA" id="ARBA00022932"/>
    </source>
</evidence>
<evidence type="ECO:0000256" key="10">
    <source>
        <dbReference type="ARBA" id="ARBA00022842"/>
    </source>
</evidence>
<dbReference type="InterPro" id="IPR043128">
    <property type="entry name" value="Rev_trsase/Diguanyl_cyclase"/>
</dbReference>
<evidence type="ECO:0000256" key="7">
    <source>
        <dbReference type="ARBA" id="ARBA00022705"/>
    </source>
</evidence>
<dbReference type="SUPFAM" id="SSF56672">
    <property type="entry name" value="DNA/RNA polymerases"/>
    <property type="match status" value="1"/>
</dbReference>
<comment type="cofactor">
    <cofactor evidence="15">
        <name>Mg(2+)</name>
        <dbReference type="ChEBI" id="CHEBI:18420"/>
    </cofactor>
    <text evidence="15">Binds 2 magnesium ions per subunit.</text>
</comment>
<sequence length="419" mass="46065">MIASPADRRTGQRVIVHVDMDAFFAAVEVRERPELAGKPVIVGGSRESRRGVVATASYEARRYGVRSAMPIRRAVALCPHGIFIPARHGLYREVSEAVLAILHEFSPLVEPVSIDEAYLDMTADRARFPSLEALGRAIKERIVTAQRLTATVGIAPNKLLAKLASELSKPDGLMVIEPGDVDRVLAPLPVERLPGVGPRTGERLRRLGITTVADLRARSRSFLGSHLGRLGQVLYEFAHGIDLRPVQPRQEARSISAEQTFEHDVERADQVVARLTELCAEVGRRLRAEGWWAQAVVLKARYPDFVTVTRRTTLGRPAADDATLLETARRLLRRLPPRPGGFRLLGVGVESLTRLEQGQLWDDAGRREPDEVDRLVDAINARYRRPVVVRGRLFKSGGASRERRSGAGAGDSVPGGARG</sequence>
<evidence type="ECO:0000256" key="12">
    <source>
        <dbReference type="ARBA" id="ARBA00023125"/>
    </source>
</evidence>
<dbReference type="NCBIfam" id="NF002882">
    <property type="entry name" value="PRK03348.1"/>
    <property type="match status" value="1"/>
</dbReference>
<dbReference type="Pfam" id="PF11799">
    <property type="entry name" value="IMS_C"/>
    <property type="match status" value="1"/>
</dbReference>
<dbReference type="NCBIfam" id="NF002677">
    <property type="entry name" value="PRK02406.1"/>
    <property type="match status" value="1"/>
</dbReference>
<evidence type="ECO:0000256" key="5">
    <source>
        <dbReference type="ARBA" id="ARBA00022679"/>
    </source>
</evidence>
<dbReference type="SUPFAM" id="SSF100879">
    <property type="entry name" value="Lesion bypass DNA polymerase (Y-family), little finger domain"/>
    <property type="match status" value="1"/>
</dbReference>
<keyword evidence="10 15" id="KW-0460">Magnesium</keyword>
<evidence type="ECO:0000256" key="15">
    <source>
        <dbReference type="HAMAP-Rule" id="MF_01113"/>
    </source>
</evidence>
<dbReference type="RefSeq" id="WP_324669201.1">
    <property type="nucleotide sequence ID" value="NZ_CP141614.1"/>
</dbReference>
<gene>
    <name evidence="15" type="primary">dinB</name>
    <name evidence="18" type="ORF">VLY81_01200</name>
</gene>
<name>A0ABZ1BPT8_9FIRM</name>
<evidence type="ECO:0000313" key="19">
    <source>
        <dbReference type="Proteomes" id="UP001333102"/>
    </source>
</evidence>
<feature type="site" description="Substrate discrimination" evidence="15">
    <location>
        <position position="24"/>
    </location>
</feature>
<dbReference type="CDD" id="cd03586">
    <property type="entry name" value="PolY_Pol_IV_kappa"/>
    <property type="match status" value="1"/>
</dbReference>
<dbReference type="PANTHER" id="PTHR11076">
    <property type="entry name" value="DNA REPAIR POLYMERASE UMUC / TRANSFERASE FAMILY MEMBER"/>
    <property type="match status" value="1"/>
</dbReference>
<evidence type="ECO:0000256" key="16">
    <source>
        <dbReference type="SAM" id="MobiDB-lite"/>
    </source>
</evidence>
<dbReference type="Pfam" id="PF21999">
    <property type="entry name" value="IMS_HHH_1"/>
    <property type="match status" value="1"/>
</dbReference>
<dbReference type="Gene3D" id="1.10.150.20">
    <property type="entry name" value="5' to 3' exonuclease, C-terminal subdomain"/>
    <property type="match status" value="1"/>
</dbReference>
<dbReference type="PANTHER" id="PTHR11076:SF33">
    <property type="entry name" value="DNA POLYMERASE KAPPA"/>
    <property type="match status" value="1"/>
</dbReference>
<dbReference type="InterPro" id="IPR043502">
    <property type="entry name" value="DNA/RNA_pol_sf"/>
</dbReference>
<dbReference type="InterPro" id="IPR036775">
    <property type="entry name" value="DNA_pol_Y-fam_lit_finger_sf"/>
</dbReference>
<organism evidence="18 19">
    <name type="scientific">Geochorda subterranea</name>
    <dbReference type="NCBI Taxonomy" id="3109564"/>
    <lineage>
        <taxon>Bacteria</taxon>
        <taxon>Bacillati</taxon>
        <taxon>Bacillota</taxon>
        <taxon>Limnochordia</taxon>
        <taxon>Limnochordales</taxon>
        <taxon>Geochordaceae</taxon>
        <taxon>Geochorda</taxon>
    </lineage>
</organism>
<dbReference type="Gene3D" id="3.30.1490.100">
    <property type="entry name" value="DNA polymerase, Y-family, little finger domain"/>
    <property type="match status" value="1"/>
</dbReference>
<dbReference type="InterPro" id="IPR017961">
    <property type="entry name" value="DNA_pol_Y-fam_little_finger"/>
</dbReference>
<evidence type="ECO:0000256" key="8">
    <source>
        <dbReference type="ARBA" id="ARBA00022723"/>
    </source>
</evidence>
<comment type="subunit">
    <text evidence="15">Monomer.</text>
</comment>
<feature type="binding site" evidence="15">
    <location>
        <position position="115"/>
    </location>
    <ligand>
        <name>Mg(2+)</name>
        <dbReference type="ChEBI" id="CHEBI:18420"/>
    </ligand>
</feature>
<evidence type="ECO:0000256" key="1">
    <source>
        <dbReference type="ARBA" id="ARBA00004496"/>
    </source>
</evidence>
<dbReference type="Gene3D" id="3.30.70.270">
    <property type="match status" value="1"/>
</dbReference>
<keyword evidence="6 15" id="KW-0548">Nucleotidyltransferase</keyword>
<feature type="active site" evidence="15">
    <location>
        <position position="116"/>
    </location>
</feature>
<evidence type="ECO:0000313" key="18">
    <source>
        <dbReference type="EMBL" id="WRP14817.1"/>
    </source>
</evidence>
<dbReference type="InterPro" id="IPR022880">
    <property type="entry name" value="DNApol_IV"/>
</dbReference>
<keyword evidence="7 15" id="KW-0235">DNA replication</keyword>
<keyword evidence="11 15" id="KW-0239">DNA-directed DNA polymerase</keyword>
<comment type="function">
    <text evidence="15">Poorly processive, error-prone DNA polymerase involved in untargeted mutagenesis. Copies undamaged DNA at stalled replication forks, which arise in vivo from mismatched or misaligned primer ends. These misaligned primers can be extended by PolIV. Exhibits no 3'-5' exonuclease (proofreading) activity. May be involved in translesional synthesis, in conjunction with the beta clamp from PolIII.</text>
</comment>
<keyword evidence="8 15" id="KW-0479">Metal-binding</keyword>
<keyword evidence="3 15" id="KW-0515">Mutator protein</keyword>
<evidence type="ECO:0000256" key="13">
    <source>
        <dbReference type="ARBA" id="ARBA00023204"/>
    </source>
</evidence>
<dbReference type="Proteomes" id="UP001333102">
    <property type="component" value="Chromosome"/>
</dbReference>
<evidence type="ECO:0000256" key="9">
    <source>
        <dbReference type="ARBA" id="ARBA00022763"/>
    </source>
</evidence>
<proteinExistence type="inferred from homology"/>
<evidence type="ECO:0000256" key="6">
    <source>
        <dbReference type="ARBA" id="ARBA00022695"/>
    </source>
</evidence>
<dbReference type="EMBL" id="CP141614">
    <property type="protein sequence ID" value="WRP14817.1"/>
    <property type="molecule type" value="Genomic_DNA"/>
</dbReference>
<dbReference type="InterPro" id="IPR001126">
    <property type="entry name" value="UmuC"/>
</dbReference>
<keyword evidence="5 15" id="KW-0808">Transferase</keyword>
<keyword evidence="4 15" id="KW-0963">Cytoplasm</keyword>